<reference evidence="1" key="1">
    <citation type="submission" date="2014-11" db="EMBL/GenBank/DDBJ databases">
        <authorList>
            <person name="Amaro Gonzalez C."/>
        </authorList>
    </citation>
    <scope>NUCLEOTIDE SEQUENCE</scope>
</reference>
<protein>
    <submittedName>
        <fullName evidence="1">Uncharacterized protein</fullName>
    </submittedName>
</protein>
<evidence type="ECO:0000313" key="1">
    <source>
        <dbReference type="EMBL" id="JAH68472.1"/>
    </source>
</evidence>
<sequence length="20" mass="2415">MKQHIKMVIYTNMNPIINLL</sequence>
<proteinExistence type="predicted"/>
<dbReference type="EMBL" id="GBXM01040105">
    <property type="protein sequence ID" value="JAH68472.1"/>
    <property type="molecule type" value="Transcribed_RNA"/>
</dbReference>
<name>A0A0E9URN0_ANGAN</name>
<dbReference type="AlphaFoldDB" id="A0A0E9URN0"/>
<accession>A0A0E9URN0</accession>
<reference evidence="1" key="2">
    <citation type="journal article" date="2015" name="Fish Shellfish Immunol.">
        <title>Early steps in the European eel (Anguilla anguilla)-Vibrio vulnificus interaction in the gills: Role of the RtxA13 toxin.</title>
        <authorList>
            <person name="Callol A."/>
            <person name="Pajuelo D."/>
            <person name="Ebbesson L."/>
            <person name="Teles M."/>
            <person name="MacKenzie S."/>
            <person name="Amaro C."/>
        </authorList>
    </citation>
    <scope>NUCLEOTIDE SEQUENCE</scope>
</reference>
<organism evidence="1">
    <name type="scientific">Anguilla anguilla</name>
    <name type="common">European freshwater eel</name>
    <name type="synonym">Muraena anguilla</name>
    <dbReference type="NCBI Taxonomy" id="7936"/>
    <lineage>
        <taxon>Eukaryota</taxon>
        <taxon>Metazoa</taxon>
        <taxon>Chordata</taxon>
        <taxon>Craniata</taxon>
        <taxon>Vertebrata</taxon>
        <taxon>Euteleostomi</taxon>
        <taxon>Actinopterygii</taxon>
        <taxon>Neopterygii</taxon>
        <taxon>Teleostei</taxon>
        <taxon>Anguilliformes</taxon>
        <taxon>Anguillidae</taxon>
        <taxon>Anguilla</taxon>
    </lineage>
</organism>